<evidence type="ECO:0000313" key="3">
    <source>
        <dbReference type="EMBL" id="CAF0822434.1"/>
    </source>
</evidence>
<dbReference type="PROSITE" id="PS50108">
    <property type="entry name" value="CRIB"/>
    <property type="match status" value="1"/>
</dbReference>
<feature type="region of interest" description="Disordered" evidence="1">
    <location>
        <begin position="383"/>
        <end position="415"/>
    </location>
</feature>
<sequence length="526" mass="60261">MYENSSESSYTNVSTRPCRIQYGRWSIDRSPVLKQSSDESTTTHSSFVHLPYSRRIKQILTPNYVNYYPSTSSSSSSSLSHLSNYERPKSTILSDSTSINHSTFHVNDLRQRYESKTLVGIVKPMVHQRSYTQLNNTNDESKVPNITITNSNNRNSIRSLYPPPIPTSSVVYRTRPTPSSHNNTNGQPPIAPRRYSSINTNKPALSHRSSRTTSTSSSIVGINELSSTISSTENEQQNDDNMIIVDVKRLEMFYSSVGTLVKSARSIARLYIATTRQIANFEDWSCQQLGVPIWIYNTGANLKRTRQVQLMLAQHESCFALWSSLISDQAELRLPKDNYITCWLPESNMLAIFKFERSDACRLFFRHYYEILEYERRINLANPPPLPADNSNNNNNNNNNNNTSQQNNNNNTKEIPRRYSRLRTISNKQDKEQQQQEFELRRCRSLSKTRTVKKSDISGPINFEHVNHISNCSNQQKLRPLSGSITLRSLHASMSQLNNNGTIIERFFNQNKKRASTSFEPRTTAV</sequence>
<proteinExistence type="predicted"/>
<dbReference type="Proteomes" id="UP000663836">
    <property type="component" value="Unassembled WGS sequence"/>
</dbReference>
<comment type="caution">
    <text evidence="3">The sequence shown here is derived from an EMBL/GenBank/DDBJ whole genome shotgun (WGS) entry which is preliminary data.</text>
</comment>
<protein>
    <recommendedName>
        <fullName evidence="2">CRIB domain-containing protein</fullName>
    </recommendedName>
</protein>
<dbReference type="AlphaFoldDB" id="A0A813U6R0"/>
<name>A0A813U6R0_9BILA</name>
<evidence type="ECO:0000259" key="2">
    <source>
        <dbReference type="PROSITE" id="PS50108"/>
    </source>
</evidence>
<feature type="domain" description="CRIB" evidence="2">
    <location>
        <begin position="457"/>
        <end position="470"/>
    </location>
</feature>
<feature type="region of interest" description="Disordered" evidence="1">
    <location>
        <begin position="136"/>
        <end position="218"/>
    </location>
</feature>
<evidence type="ECO:0000313" key="5">
    <source>
        <dbReference type="Proteomes" id="UP000663864"/>
    </source>
</evidence>
<dbReference type="EMBL" id="CAJOBD010001092">
    <property type="protein sequence ID" value="CAF3759330.1"/>
    <property type="molecule type" value="Genomic_DNA"/>
</dbReference>
<accession>A0A813U6R0</accession>
<reference evidence="3" key="1">
    <citation type="submission" date="2021-02" db="EMBL/GenBank/DDBJ databases">
        <authorList>
            <person name="Nowell W R."/>
        </authorList>
    </citation>
    <scope>NUCLEOTIDE SEQUENCE</scope>
</reference>
<dbReference type="InterPro" id="IPR000095">
    <property type="entry name" value="CRIB_dom"/>
</dbReference>
<dbReference type="Proteomes" id="UP000663864">
    <property type="component" value="Unassembled WGS sequence"/>
</dbReference>
<feature type="compositionally biased region" description="Low complexity" evidence="1">
    <location>
        <begin position="145"/>
        <end position="159"/>
    </location>
</feature>
<organism evidence="3 5">
    <name type="scientific">Rotaria sordida</name>
    <dbReference type="NCBI Taxonomy" id="392033"/>
    <lineage>
        <taxon>Eukaryota</taxon>
        <taxon>Metazoa</taxon>
        <taxon>Spiralia</taxon>
        <taxon>Gnathifera</taxon>
        <taxon>Rotifera</taxon>
        <taxon>Eurotatoria</taxon>
        <taxon>Bdelloidea</taxon>
        <taxon>Philodinida</taxon>
        <taxon>Philodinidae</taxon>
        <taxon>Rotaria</taxon>
    </lineage>
</organism>
<feature type="compositionally biased region" description="Polar residues" evidence="1">
    <location>
        <begin position="167"/>
        <end position="187"/>
    </location>
</feature>
<evidence type="ECO:0000313" key="4">
    <source>
        <dbReference type="EMBL" id="CAF3759330.1"/>
    </source>
</evidence>
<evidence type="ECO:0000256" key="1">
    <source>
        <dbReference type="SAM" id="MobiDB-lite"/>
    </source>
</evidence>
<dbReference type="EMBL" id="CAJNOT010000075">
    <property type="protein sequence ID" value="CAF0822434.1"/>
    <property type="molecule type" value="Genomic_DNA"/>
</dbReference>
<gene>
    <name evidence="4" type="ORF">JBS370_LOCUS13028</name>
    <name evidence="3" type="ORF">ZHD862_LOCUS3456</name>
</gene>
<feature type="compositionally biased region" description="Low complexity" evidence="1">
    <location>
        <begin position="390"/>
        <end position="412"/>
    </location>
</feature>